<protein>
    <submittedName>
        <fullName evidence="2">Conserved phage C-terminal domain-containing protein</fullName>
    </submittedName>
</protein>
<dbReference type="Proteomes" id="UP001284033">
    <property type="component" value="Unassembled WGS sequence"/>
</dbReference>
<gene>
    <name evidence="2" type="ORF">PG303_09920</name>
</gene>
<reference evidence="2" key="1">
    <citation type="submission" date="2023-01" db="EMBL/GenBank/DDBJ databases">
        <title>Genome-based studies on antimicrobial resistance profiles of Riemerella anatipestifer in China, 1994 to 2021.</title>
        <authorList>
            <person name="Yang Z."/>
            <person name="Zhu D."/>
        </authorList>
    </citation>
    <scope>NUCLEOTIDE SEQUENCE</scope>
    <source>
        <strain evidence="2">RCAD1218</strain>
    </source>
</reference>
<dbReference type="InterPro" id="IPR011741">
    <property type="entry name" value="Phg_2220_C"/>
</dbReference>
<name>A0AAP6LN18_RIEAN</name>
<dbReference type="Pfam" id="PF09524">
    <property type="entry name" value="Phg_2220_C"/>
    <property type="match status" value="1"/>
</dbReference>
<evidence type="ECO:0000313" key="2">
    <source>
        <dbReference type="EMBL" id="MDY3513526.1"/>
    </source>
</evidence>
<dbReference type="AlphaFoldDB" id="A0AAP6LN18"/>
<evidence type="ECO:0000259" key="1">
    <source>
        <dbReference type="Pfam" id="PF09524"/>
    </source>
</evidence>
<dbReference type="EMBL" id="JAQZHK010000010">
    <property type="protein sequence ID" value="MDY3513526.1"/>
    <property type="molecule type" value="Genomic_DNA"/>
</dbReference>
<proteinExistence type="predicted"/>
<organism evidence="2 3">
    <name type="scientific">Riemerella anatipestifer</name>
    <name type="common">Moraxella anatipestifer</name>
    <dbReference type="NCBI Taxonomy" id="34085"/>
    <lineage>
        <taxon>Bacteria</taxon>
        <taxon>Pseudomonadati</taxon>
        <taxon>Bacteroidota</taxon>
        <taxon>Flavobacteriia</taxon>
        <taxon>Flavobacteriales</taxon>
        <taxon>Weeksellaceae</taxon>
        <taxon>Riemerella</taxon>
    </lineage>
</organism>
<comment type="caution">
    <text evidence="2">The sequence shown here is derived from an EMBL/GenBank/DDBJ whole genome shotgun (WGS) entry which is preliminary data.</text>
</comment>
<evidence type="ECO:0000313" key="3">
    <source>
        <dbReference type="Proteomes" id="UP001284033"/>
    </source>
</evidence>
<accession>A0AAP6LN18</accession>
<feature type="domain" description="Phage conserved hypothetical protein C-terminal" evidence="1">
    <location>
        <begin position="12"/>
        <end position="84"/>
    </location>
</feature>
<sequence length="124" mass="14310">MKAKIITTEIEILQKFNEITGRRFRETKANLSGISARLKDGYTEQEILEVIQLKTLEWKKNPTMSVHLNPVTIFRPSNFDKYINQVLTIKENPQQYAKYFQKINRITNGASAADNDDAISELYG</sequence>